<proteinExistence type="predicted"/>
<dbReference type="RefSeq" id="YP_009903891.1">
    <property type="nucleotide sequence ID" value="NC_049849.1"/>
</dbReference>
<reference evidence="1 2" key="1">
    <citation type="submission" date="2019-06" db="EMBL/GenBank/DDBJ databases">
        <authorList>
            <person name="Kincaid V.D."/>
            <person name="Fuller A."/>
            <person name="Hodges K."/>
            <person name="Bansal M."/>
            <person name="Essig J."/>
            <person name="Johnson A."/>
        </authorList>
    </citation>
    <scope>NUCLEOTIDE SEQUENCE [LARGE SCALE GENOMIC DNA]</scope>
</reference>
<dbReference type="EMBL" id="MN094788">
    <property type="protein sequence ID" value="QDH83654.1"/>
    <property type="molecule type" value="Genomic_DNA"/>
</dbReference>
<dbReference type="Proteomes" id="UP000320799">
    <property type="component" value="Segment"/>
</dbReference>
<dbReference type="GeneID" id="56136167"/>
<keyword evidence="2" id="KW-1185">Reference proteome</keyword>
<accession>A0A514CT71</accession>
<protein>
    <submittedName>
        <fullName evidence="1">Uncharacterized protein</fullName>
    </submittedName>
</protein>
<dbReference type="KEGG" id="vg:56136167"/>
<sequence length="124" mass="13938">MNHIHFQSFGKPHFLRPLGNTVELSTKWSGLSIKYQDLCEQVIGSDVWFDSMILKVRGILCIASPAAIIEPGRALSIIVSRGEWLMEVYETTIRAHENLGASSEELNAARKNLLNYINALEQPQ</sequence>
<organism evidence="1 2">
    <name type="scientific">Achromobacter phage Motura</name>
    <dbReference type="NCBI Taxonomy" id="2591403"/>
    <lineage>
        <taxon>Viruses</taxon>
        <taxon>Duplodnaviria</taxon>
        <taxon>Heunggongvirae</taxon>
        <taxon>Uroviricota</taxon>
        <taxon>Caudoviricetes</taxon>
        <taxon>Moturavirus</taxon>
        <taxon>Moturavirus motura</taxon>
    </lineage>
</organism>
<evidence type="ECO:0000313" key="1">
    <source>
        <dbReference type="EMBL" id="QDH83654.1"/>
    </source>
</evidence>
<name>A0A514CT71_9CAUD</name>
<evidence type="ECO:0000313" key="2">
    <source>
        <dbReference type="Proteomes" id="UP000320799"/>
    </source>
</evidence>